<dbReference type="AlphaFoldDB" id="A0A0F9BKQ1"/>
<protein>
    <submittedName>
        <fullName evidence="1">Uncharacterized protein</fullName>
    </submittedName>
</protein>
<reference evidence="1" key="1">
    <citation type="journal article" date="2015" name="Nature">
        <title>Complex archaea that bridge the gap between prokaryotes and eukaryotes.</title>
        <authorList>
            <person name="Spang A."/>
            <person name="Saw J.H."/>
            <person name="Jorgensen S.L."/>
            <person name="Zaremba-Niedzwiedzka K."/>
            <person name="Martijn J."/>
            <person name="Lind A.E."/>
            <person name="van Eijk R."/>
            <person name="Schleper C."/>
            <person name="Guy L."/>
            <person name="Ettema T.J."/>
        </authorList>
    </citation>
    <scope>NUCLEOTIDE SEQUENCE</scope>
</reference>
<comment type="caution">
    <text evidence="1">The sequence shown here is derived from an EMBL/GenBank/DDBJ whole genome shotgun (WGS) entry which is preliminary data.</text>
</comment>
<accession>A0A0F9BKQ1</accession>
<feature type="non-terminal residue" evidence="1">
    <location>
        <position position="54"/>
    </location>
</feature>
<name>A0A0F9BKQ1_9ZZZZ</name>
<evidence type="ECO:0000313" key="1">
    <source>
        <dbReference type="EMBL" id="KKK91184.1"/>
    </source>
</evidence>
<gene>
    <name evidence="1" type="ORF">LCGC14_2715530</name>
</gene>
<dbReference type="EMBL" id="LAZR01048768">
    <property type="protein sequence ID" value="KKK91184.1"/>
    <property type="molecule type" value="Genomic_DNA"/>
</dbReference>
<proteinExistence type="predicted"/>
<organism evidence="1">
    <name type="scientific">marine sediment metagenome</name>
    <dbReference type="NCBI Taxonomy" id="412755"/>
    <lineage>
        <taxon>unclassified sequences</taxon>
        <taxon>metagenomes</taxon>
        <taxon>ecological metagenomes</taxon>
    </lineage>
</organism>
<sequence>MNWVRINMSNISKKKNEKRFLKKETRKIKYTNLWFDLKNHLNNISPWLKLGIPD</sequence>